<dbReference type="CDD" id="cd18793">
    <property type="entry name" value="SF2_C_SNF"/>
    <property type="match status" value="1"/>
</dbReference>
<name>A0A1R1PTG5_ZANCU</name>
<dbReference type="GO" id="GO:0005634">
    <property type="term" value="C:nucleus"/>
    <property type="evidence" value="ECO:0007669"/>
    <property type="project" value="TreeGrafter"/>
</dbReference>
<gene>
    <name evidence="7" type="ORF">AX774_g2298</name>
</gene>
<dbReference type="SUPFAM" id="SSF52540">
    <property type="entry name" value="P-loop containing nucleoside triphosphate hydrolases"/>
    <property type="match status" value="1"/>
</dbReference>
<dbReference type="Gene3D" id="3.40.50.300">
    <property type="entry name" value="P-loop containing nucleotide triphosphate hydrolases"/>
    <property type="match status" value="1"/>
</dbReference>
<evidence type="ECO:0000256" key="1">
    <source>
        <dbReference type="ARBA" id="ARBA00022741"/>
    </source>
</evidence>
<evidence type="ECO:0000256" key="2">
    <source>
        <dbReference type="ARBA" id="ARBA00022801"/>
    </source>
</evidence>
<dbReference type="GO" id="GO:0016787">
    <property type="term" value="F:hydrolase activity"/>
    <property type="evidence" value="ECO:0007669"/>
    <property type="project" value="UniProtKB-KW"/>
</dbReference>
<dbReference type="GO" id="GO:0005524">
    <property type="term" value="F:ATP binding"/>
    <property type="evidence" value="ECO:0007669"/>
    <property type="project" value="UniProtKB-KW"/>
</dbReference>
<dbReference type="EMBL" id="LSSK01000240">
    <property type="protein sequence ID" value="OMH84182.1"/>
    <property type="molecule type" value="Genomic_DNA"/>
</dbReference>
<keyword evidence="1" id="KW-0547">Nucleotide-binding</keyword>
<dbReference type="InterPro" id="IPR001650">
    <property type="entry name" value="Helicase_C-like"/>
</dbReference>
<reference evidence="8" key="1">
    <citation type="submission" date="2017-01" db="EMBL/GenBank/DDBJ databases">
        <authorList>
            <person name="Wang Y."/>
            <person name="White M."/>
            <person name="Kvist S."/>
            <person name="Moncalvo J.-M."/>
        </authorList>
    </citation>
    <scope>NUCLEOTIDE SEQUENCE [LARGE SCALE GENOMIC DNA]</scope>
    <source>
        <strain evidence="8">COL-18-3</strain>
    </source>
</reference>
<evidence type="ECO:0000313" key="8">
    <source>
        <dbReference type="Proteomes" id="UP000188320"/>
    </source>
</evidence>
<dbReference type="Pfam" id="PF00271">
    <property type="entry name" value="Helicase_C"/>
    <property type="match status" value="1"/>
</dbReference>
<proteinExistence type="predicted"/>
<keyword evidence="3" id="KW-0347">Helicase</keyword>
<evidence type="ECO:0000256" key="3">
    <source>
        <dbReference type="ARBA" id="ARBA00022806"/>
    </source>
</evidence>
<dbReference type="PANTHER" id="PTHR45629:SF7">
    <property type="entry name" value="DNA EXCISION REPAIR PROTEIN ERCC-6-RELATED"/>
    <property type="match status" value="1"/>
</dbReference>
<evidence type="ECO:0000256" key="5">
    <source>
        <dbReference type="SAM" id="MobiDB-lite"/>
    </source>
</evidence>
<evidence type="ECO:0000259" key="6">
    <source>
        <dbReference type="PROSITE" id="PS51194"/>
    </source>
</evidence>
<keyword evidence="8" id="KW-1185">Reference proteome</keyword>
<dbReference type="GO" id="GO:0007131">
    <property type="term" value="P:reciprocal meiotic recombination"/>
    <property type="evidence" value="ECO:0007669"/>
    <property type="project" value="TreeGrafter"/>
</dbReference>
<dbReference type="InterPro" id="IPR027417">
    <property type="entry name" value="P-loop_NTPase"/>
</dbReference>
<keyword evidence="4" id="KW-0067">ATP-binding</keyword>
<dbReference type="FunFam" id="3.40.50.300:FF:000332">
    <property type="entry name" value="DNA repair and recombination protein RAD54-like"/>
    <property type="match status" value="1"/>
</dbReference>
<dbReference type="GO" id="GO:0015616">
    <property type="term" value="F:DNA translocase activity"/>
    <property type="evidence" value="ECO:0007669"/>
    <property type="project" value="TreeGrafter"/>
</dbReference>
<sequence>MQSSVYKNYLKGKAIRKIMNSGEGRGGGGGGGGDTSLQAITILKKLCNHPSLLNLPNDVEGAAEVVPDEYYTSNISDEKEGGRRRGGGSAYYGDKKQQPFHPKWSSKMELLDRMLNKMRKSAEKEKIVLISNYTQTLDLFESLCRARGYTFLRLDGSLSISKRMQLVDQFNNPNGSYMVFLLSSKAGGCGLNLIGANRLILFDPDWNPASDQQALARVWRDGQKKTCFIYRFVSTGTIEEKIFQRQSHKQSLSSCVVDERDSVERHFSKEQMRELFKSKIDGSTMCETHDTFKCKRCCKGRQFTRASEPMDYGDSSSWDHFSQLDISKAYDSLLKSCASDLVSFIFQYKSH</sequence>
<comment type="caution">
    <text evidence="7">The sequence shown here is derived from an EMBL/GenBank/DDBJ whole genome shotgun (WGS) entry which is preliminary data.</text>
</comment>
<feature type="domain" description="Helicase C-terminal" evidence="6">
    <location>
        <begin position="110"/>
        <end position="263"/>
    </location>
</feature>
<dbReference type="GO" id="GO:0004386">
    <property type="term" value="F:helicase activity"/>
    <property type="evidence" value="ECO:0007669"/>
    <property type="project" value="UniProtKB-KW"/>
</dbReference>
<dbReference type="SMART" id="SM00490">
    <property type="entry name" value="HELICc"/>
    <property type="match status" value="1"/>
</dbReference>
<evidence type="ECO:0000313" key="7">
    <source>
        <dbReference type="EMBL" id="OMH84182.1"/>
    </source>
</evidence>
<dbReference type="GO" id="GO:0045003">
    <property type="term" value="P:double-strand break repair via synthesis-dependent strand annealing"/>
    <property type="evidence" value="ECO:0007669"/>
    <property type="project" value="TreeGrafter"/>
</dbReference>
<dbReference type="InterPro" id="IPR050496">
    <property type="entry name" value="SNF2_RAD54_helicase_repair"/>
</dbReference>
<dbReference type="AlphaFoldDB" id="A0A1R1PTG5"/>
<accession>A0A1R1PTG5</accession>
<dbReference type="Proteomes" id="UP000188320">
    <property type="component" value="Unassembled WGS sequence"/>
</dbReference>
<keyword evidence="2" id="KW-0378">Hydrolase</keyword>
<dbReference type="PROSITE" id="PS51194">
    <property type="entry name" value="HELICASE_CTER"/>
    <property type="match status" value="1"/>
</dbReference>
<evidence type="ECO:0000256" key="4">
    <source>
        <dbReference type="ARBA" id="ARBA00022840"/>
    </source>
</evidence>
<feature type="region of interest" description="Disordered" evidence="5">
    <location>
        <begin position="73"/>
        <end position="92"/>
    </location>
</feature>
<protein>
    <submittedName>
        <fullName evidence="7">DNA repair protein rhp54</fullName>
    </submittedName>
</protein>
<dbReference type="PANTHER" id="PTHR45629">
    <property type="entry name" value="SNF2/RAD54 FAMILY MEMBER"/>
    <property type="match status" value="1"/>
</dbReference>
<dbReference type="OrthoDB" id="413460at2759"/>
<dbReference type="InterPro" id="IPR049730">
    <property type="entry name" value="SNF2/RAD54-like_C"/>
</dbReference>
<dbReference type="Gene3D" id="1.20.120.850">
    <property type="entry name" value="SWI2/SNF2 ATPases, N-terminal domain"/>
    <property type="match status" value="1"/>
</dbReference>
<organism evidence="7 8">
    <name type="scientific">Zancudomyces culisetae</name>
    <name type="common">Gut fungus</name>
    <name type="synonym">Smittium culisetae</name>
    <dbReference type="NCBI Taxonomy" id="1213189"/>
    <lineage>
        <taxon>Eukaryota</taxon>
        <taxon>Fungi</taxon>
        <taxon>Fungi incertae sedis</taxon>
        <taxon>Zoopagomycota</taxon>
        <taxon>Kickxellomycotina</taxon>
        <taxon>Harpellomycetes</taxon>
        <taxon>Harpellales</taxon>
        <taxon>Legeriomycetaceae</taxon>
        <taxon>Zancudomyces</taxon>
    </lineage>
</organism>